<feature type="transmembrane region" description="Helical" evidence="9">
    <location>
        <begin position="188"/>
        <end position="206"/>
    </location>
</feature>
<organism evidence="11 12">
    <name type="scientific">Rhizopus delemar (strain RA 99-880 / ATCC MYA-4621 / FGSC 9543 / NRRL 43880)</name>
    <name type="common">Mucormycosis agent</name>
    <name type="synonym">Rhizopus arrhizus var. delemar</name>
    <dbReference type="NCBI Taxonomy" id="246409"/>
    <lineage>
        <taxon>Eukaryota</taxon>
        <taxon>Fungi</taxon>
        <taxon>Fungi incertae sedis</taxon>
        <taxon>Mucoromycota</taxon>
        <taxon>Mucoromycotina</taxon>
        <taxon>Mucoromycetes</taxon>
        <taxon>Mucorales</taxon>
        <taxon>Mucorineae</taxon>
        <taxon>Rhizopodaceae</taxon>
        <taxon>Rhizopus</taxon>
    </lineage>
</organism>
<evidence type="ECO:0000256" key="1">
    <source>
        <dbReference type="ARBA" id="ARBA00004127"/>
    </source>
</evidence>
<dbReference type="STRING" id="246409.I1BN26"/>
<keyword evidence="5" id="KW-0808">Transferase</keyword>
<accession>I1BN26</accession>
<protein>
    <recommendedName>
        <fullName evidence="10">ArnT-like N-terminal domain-containing protein</fullName>
    </recommendedName>
</protein>
<reference evidence="11 12" key="1">
    <citation type="journal article" date="2009" name="PLoS Genet.">
        <title>Genomic analysis of the basal lineage fungus Rhizopus oryzae reveals a whole-genome duplication.</title>
        <authorList>
            <person name="Ma L.-J."/>
            <person name="Ibrahim A.S."/>
            <person name="Skory C."/>
            <person name="Grabherr M.G."/>
            <person name="Burger G."/>
            <person name="Butler M."/>
            <person name="Elias M."/>
            <person name="Idnurm A."/>
            <person name="Lang B.F."/>
            <person name="Sone T."/>
            <person name="Abe A."/>
            <person name="Calvo S.E."/>
            <person name="Corrochano L.M."/>
            <person name="Engels R."/>
            <person name="Fu J."/>
            <person name="Hansberg W."/>
            <person name="Kim J.-M."/>
            <person name="Kodira C.D."/>
            <person name="Koehrsen M.J."/>
            <person name="Liu B."/>
            <person name="Miranda-Saavedra D."/>
            <person name="O'Leary S."/>
            <person name="Ortiz-Castellanos L."/>
            <person name="Poulter R."/>
            <person name="Rodriguez-Romero J."/>
            <person name="Ruiz-Herrera J."/>
            <person name="Shen Y.-Q."/>
            <person name="Zeng Q."/>
            <person name="Galagan J."/>
            <person name="Birren B.W."/>
            <person name="Cuomo C.A."/>
            <person name="Wickes B.L."/>
        </authorList>
    </citation>
    <scope>NUCLEOTIDE SEQUENCE [LARGE SCALE GENOMIC DNA]</scope>
    <source>
        <strain evidence="12">RA 99-880 / ATCC MYA-4621 / FGSC 9543 / NRRL 43880</strain>
    </source>
</reference>
<dbReference type="Proteomes" id="UP000009138">
    <property type="component" value="Unassembled WGS sequence"/>
</dbReference>
<dbReference type="GO" id="GO:0004169">
    <property type="term" value="F:dolichyl-phosphate-mannose-protein mannosyltransferase activity"/>
    <property type="evidence" value="ECO:0007669"/>
    <property type="project" value="TreeGrafter"/>
</dbReference>
<dbReference type="eggNOG" id="KOG3359">
    <property type="taxonomic scope" value="Eukaryota"/>
</dbReference>
<dbReference type="PANTHER" id="PTHR10050">
    <property type="entry name" value="DOLICHYL-PHOSPHATE-MANNOSE--PROTEIN MANNOSYLTRANSFERASE"/>
    <property type="match status" value="1"/>
</dbReference>
<dbReference type="PANTHER" id="PTHR10050:SF51">
    <property type="entry name" value="PROTEIN O-MANNOSYL-TRANSFERASE 1"/>
    <property type="match status" value="1"/>
</dbReference>
<dbReference type="InParanoid" id="I1BN26"/>
<comment type="similarity">
    <text evidence="3">Belongs to the glycosyltransferase 39 family.</text>
</comment>
<sequence>MALTDWLDILSERTMITCLFNKHTKTKYKWGKGKLLICAGSEFDVVQTTRAFSKILIILSYGNSYVPVQNNRRAHKLALSLLAIIATFVTFYKIWNPAEVVFDEVHFGKFAGYYLQRTYYFDVHPPLAKLMIAAVGYMLGFDGKYDFANIGDDYHDHDVPYIGLRSLPATLNVFCTALIYLIMKESGYSLIICVLSTAMYIFDNAMVTQNRLILLDSMLVFYMLSTIYAYIRFRKLRHKSFSFQWWLWLLLTGFAMSMTVR</sequence>
<dbReference type="GeneID" id="93609282"/>
<dbReference type="InterPro" id="IPR003342">
    <property type="entry name" value="ArnT-like_N"/>
</dbReference>
<evidence type="ECO:0000256" key="3">
    <source>
        <dbReference type="ARBA" id="ARBA00007222"/>
    </source>
</evidence>
<dbReference type="GO" id="GO:0016020">
    <property type="term" value="C:membrane"/>
    <property type="evidence" value="ECO:0007669"/>
    <property type="project" value="InterPro"/>
</dbReference>
<feature type="transmembrane region" description="Helical" evidence="9">
    <location>
        <begin position="243"/>
        <end position="260"/>
    </location>
</feature>
<comment type="subcellular location">
    <subcellularLocation>
        <location evidence="1">Endomembrane system</location>
        <topology evidence="1">Multi-pass membrane protein</topology>
    </subcellularLocation>
</comment>
<feature type="domain" description="ArnT-like N-terminal" evidence="10">
    <location>
        <begin position="81"/>
        <end position="260"/>
    </location>
</feature>
<proteinExistence type="inferred from homology"/>
<keyword evidence="4" id="KW-0328">Glycosyltransferase</keyword>
<evidence type="ECO:0000313" key="11">
    <source>
        <dbReference type="EMBL" id="EIE77606.1"/>
    </source>
</evidence>
<dbReference type="EMBL" id="CH476733">
    <property type="protein sequence ID" value="EIE77606.1"/>
    <property type="molecule type" value="Genomic_DNA"/>
</dbReference>
<keyword evidence="7 9" id="KW-1133">Transmembrane helix</keyword>
<evidence type="ECO:0000256" key="4">
    <source>
        <dbReference type="ARBA" id="ARBA00022676"/>
    </source>
</evidence>
<evidence type="ECO:0000256" key="6">
    <source>
        <dbReference type="ARBA" id="ARBA00022692"/>
    </source>
</evidence>
<evidence type="ECO:0000256" key="9">
    <source>
        <dbReference type="SAM" id="Phobius"/>
    </source>
</evidence>
<name>I1BN26_RHIO9</name>
<dbReference type="Pfam" id="PF02366">
    <property type="entry name" value="PMT"/>
    <property type="match status" value="1"/>
</dbReference>
<comment type="pathway">
    <text evidence="2">Protein modification; protein glycosylation.</text>
</comment>
<feature type="transmembrane region" description="Helical" evidence="9">
    <location>
        <begin position="212"/>
        <end position="231"/>
    </location>
</feature>
<dbReference type="UniPathway" id="UPA00378"/>
<keyword evidence="8 9" id="KW-0472">Membrane</keyword>
<gene>
    <name evidence="11" type="ORF">RO3G_02310</name>
</gene>
<evidence type="ECO:0000259" key="10">
    <source>
        <dbReference type="Pfam" id="PF02366"/>
    </source>
</evidence>
<dbReference type="InterPro" id="IPR027005">
    <property type="entry name" value="PMT-like"/>
</dbReference>
<dbReference type="GO" id="GO:0005783">
    <property type="term" value="C:endoplasmic reticulum"/>
    <property type="evidence" value="ECO:0007669"/>
    <property type="project" value="TreeGrafter"/>
</dbReference>
<evidence type="ECO:0000313" key="12">
    <source>
        <dbReference type="Proteomes" id="UP000009138"/>
    </source>
</evidence>
<feature type="transmembrane region" description="Helical" evidence="9">
    <location>
        <begin position="162"/>
        <end position="181"/>
    </location>
</feature>
<evidence type="ECO:0000256" key="8">
    <source>
        <dbReference type="ARBA" id="ARBA00023136"/>
    </source>
</evidence>
<keyword evidence="6 9" id="KW-0812">Transmembrane</keyword>
<keyword evidence="12" id="KW-1185">Reference proteome</keyword>
<evidence type="ECO:0000256" key="5">
    <source>
        <dbReference type="ARBA" id="ARBA00022679"/>
    </source>
</evidence>
<dbReference type="RefSeq" id="XP_067513002.1">
    <property type="nucleotide sequence ID" value="XM_067656901.1"/>
</dbReference>
<feature type="transmembrane region" description="Helical" evidence="9">
    <location>
        <begin position="77"/>
        <end position="95"/>
    </location>
</feature>
<evidence type="ECO:0000256" key="7">
    <source>
        <dbReference type="ARBA" id="ARBA00022989"/>
    </source>
</evidence>
<dbReference type="AlphaFoldDB" id="I1BN26"/>
<dbReference type="VEuPathDB" id="FungiDB:RO3G_02310"/>
<evidence type="ECO:0000256" key="2">
    <source>
        <dbReference type="ARBA" id="ARBA00004922"/>
    </source>
</evidence>